<comment type="caution">
    <text evidence="13">The sequence shown here is derived from an EMBL/GenBank/DDBJ whole genome shotgun (WGS) entry which is preliminary data.</text>
</comment>
<comment type="function">
    <text evidence="9">Enables the bacterium to metabolize sucrose as a sole carbon source.</text>
</comment>
<comment type="catalytic activity">
    <reaction evidence="8">
        <text>Hydrolysis of terminal non-reducing beta-D-fructofuranoside residues in beta-D-fructofuranosides.</text>
        <dbReference type="EC" id="3.2.1.26"/>
    </reaction>
</comment>
<dbReference type="GO" id="GO:0004564">
    <property type="term" value="F:beta-fructofuranosidase activity"/>
    <property type="evidence" value="ECO:0007669"/>
    <property type="project" value="UniProtKB-EC"/>
</dbReference>
<dbReference type="RefSeq" id="WP_069152852.1">
    <property type="nucleotide sequence ID" value="NZ_MCGH01000002.1"/>
</dbReference>
<evidence type="ECO:0000259" key="11">
    <source>
        <dbReference type="Pfam" id="PF00251"/>
    </source>
</evidence>
<evidence type="ECO:0000256" key="1">
    <source>
        <dbReference type="ARBA" id="ARBA00004914"/>
    </source>
</evidence>
<accession>A0A1E3AEG2</accession>
<dbReference type="InterPro" id="IPR001362">
    <property type="entry name" value="Glyco_hydro_32"/>
</dbReference>
<evidence type="ECO:0000256" key="4">
    <source>
        <dbReference type="ARBA" id="ARBA00019623"/>
    </source>
</evidence>
<evidence type="ECO:0000259" key="12">
    <source>
        <dbReference type="Pfam" id="PF08244"/>
    </source>
</evidence>
<feature type="compositionally biased region" description="Basic and acidic residues" evidence="10">
    <location>
        <begin position="1"/>
        <end position="25"/>
    </location>
</feature>
<dbReference type="Pfam" id="PF00251">
    <property type="entry name" value="Glyco_hydro_32N"/>
    <property type="match status" value="1"/>
</dbReference>
<dbReference type="PANTHER" id="PTHR43101:SF1">
    <property type="entry name" value="BETA-FRUCTOSIDASE"/>
    <property type="match status" value="1"/>
</dbReference>
<keyword evidence="9" id="KW-0119">Carbohydrate metabolism</keyword>
<evidence type="ECO:0000313" key="13">
    <source>
        <dbReference type="EMBL" id="ODM07130.1"/>
    </source>
</evidence>
<feature type="region of interest" description="Disordered" evidence="10">
    <location>
        <begin position="1"/>
        <end position="34"/>
    </location>
</feature>
<sequence length="497" mass="56969">MIEKQQNEKEDKLTRARKYEQEKAEPQNAENRPAFHVTPPVGWMNDPNGFSLYQGEYHLFYQYHPYSTQWGPMHWGHCKTKDFVKWEQLPCALAPDTDYDGQGCFSGSAVEHEGKHILMYTSVRELGTEDGARVIRQTQSIAVGDGLNYTKIQQNPVITADVLPEGSSSIDFRDPRIWKEGNTFYSCIGSRNADDSGQIALFSSGDTETWKWEGIIDRCNNRYGKMWECPDFFTLEEKQVLIVSPQFMRAEGLEFHNGNNSIYFVGTFDREAKQFLREEAGSIDYGLDFYAPQTVETADGRRVIIAWMQSWDNYLTPEDFSWSGVMTIPRELSFKGNKLIQKPIRELEAYWKKEIVHKAVKLEKQAGEKMLDGIHGRIFDMTVECTGSDYRSFEIILAADSENRTSLIYDREKGTLTTDRTYSGLVHDLISTRSMVTEEHDGKISLRILMDKFTLEVFANDGEQAMTSLIYTPLCARDIRFSCDGSAEISVVMHELV</sequence>
<keyword evidence="9" id="KW-0963">Cytoplasm</keyword>
<dbReference type="InterPro" id="IPR013320">
    <property type="entry name" value="ConA-like_dom_sf"/>
</dbReference>
<dbReference type="SMART" id="SM00640">
    <property type="entry name" value="Glyco_32"/>
    <property type="match status" value="1"/>
</dbReference>
<dbReference type="Pfam" id="PF08244">
    <property type="entry name" value="Glyco_hydro_32C"/>
    <property type="match status" value="1"/>
</dbReference>
<dbReference type="InterPro" id="IPR013148">
    <property type="entry name" value="Glyco_hydro_32_N"/>
</dbReference>
<proteinExistence type="inferred from homology"/>
<dbReference type="InterPro" id="IPR018053">
    <property type="entry name" value="Glyco_hydro_32_AS"/>
</dbReference>
<dbReference type="CDD" id="cd08996">
    <property type="entry name" value="GH32_FFase"/>
    <property type="match status" value="1"/>
</dbReference>
<evidence type="ECO:0000256" key="8">
    <source>
        <dbReference type="RuleBase" id="RU362110"/>
    </source>
</evidence>
<evidence type="ECO:0000313" key="14">
    <source>
        <dbReference type="Proteomes" id="UP000094067"/>
    </source>
</evidence>
<gene>
    <name evidence="13" type="primary">sacA_3</name>
    <name evidence="13" type="ORF">BEI61_03020</name>
</gene>
<dbReference type="EMBL" id="MCGH01000002">
    <property type="protein sequence ID" value="ODM07130.1"/>
    <property type="molecule type" value="Genomic_DNA"/>
</dbReference>
<evidence type="ECO:0000256" key="5">
    <source>
        <dbReference type="ARBA" id="ARBA00022801"/>
    </source>
</evidence>
<dbReference type="PANTHER" id="PTHR43101">
    <property type="entry name" value="BETA-FRUCTOSIDASE"/>
    <property type="match status" value="1"/>
</dbReference>
<protein>
    <recommendedName>
        <fullName evidence="4 8">Sucrose-6-phosphate hydrolase</fullName>
        <ecNumber evidence="3 8">3.2.1.26</ecNumber>
    </recommendedName>
    <alternativeName>
        <fullName evidence="7 9">Invertase</fullName>
    </alternativeName>
</protein>
<dbReference type="PROSITE" id="PS00609">
    <property type="entry name" value="GLYCOSYL_HYDROL_F32"/>
    <property type="match status" value="1"/>
</dbReference>
<comment type="subcellular location">
    <subcellularLocation>
        <location evidence="9">Cytoplasm</location>
    </subcellularLocation>
</comment>
<evidence type="ECO:0000256" key="3">
    <source>
        <dbReference type="ARBA" id="ARBA00012758"/>
    </source>
</evidence>
<feature type="domain" description="Glycosyl hydrolase family 32 C-terminal" evidence="12">
    <location>
        <begin position="347"/>
        <end position="489"/>
    </location>
</feature>
<dbReference type="InterPro" id="IPR006232">
    <property type="entry name" value="Suc6P_hydrolase"/>
</dbReference>
<dbReference type="PATRIC" id="fig|1432052.4.peg.3366"/>
<dbReference type="AlphaFoldDB" id="A0A1E3AEG2"/>
<dbReference type="Gene3D" id="2.60.120.560">
    <property type="entry name" value="Exo-inulinase, domain 1"/>
    <property type="match status" value="1"/>
</dbReference>
<dbReference type="GO" id="GO:0005737">
    <property type="term" value="C:cytoplasm"/>
    <property type="evidence" value="ECO:0007669"/>
    <property type="project" value="UniProtKB-SubCell"/>
</dbReference>
<keyword evidence="5 8" id="KW-0378">Hydrolase</keyword>
<dbReference type="InterPro" id="IPR023296">
    <property type="entry name" value="Glyco_hydro_beta-prop_sf"/>
</dbReference>
<evidence type="ECO:0000256" key="10">
    <source>
        <dbReference type="SAM" id="MobiDB-lite"/>
    </source>
</evidence>
<dbReference type="InterPro" id="IPR051214">
    <property type="entry name" value="GH32_Enzymes"/>
</dbReference>
<reference evidence="13 14" key="1">
    <citation type="submission" date="2016-07" db="EMBL/GenBank/DDBJ databases">
        <title>Characterization of isolates of Eisenbergiella tayi derived from blood cultures, using whole genome sequencing.</title>
        <authorList>
            <person name="Burdz T."/>
            <person name="Wiebe D."/>
            <person name="Huynh C."/>
            <person name="Bernard K."/>
        </authorList>
    </citation>
    <scope>NUCLEOTIDE SEQUENCE [LARGE SCALE GENOMIC DNA]</scope>
    <source>
        <strain evidence="13 14">NML 110608</strain>
    </source>
</reference>
<dbReference type="NCBIfam" id="TIGR01322">
    <property type="entry name" value="scrB_fam"/>
    <property type="match status" value="1"/>
</dbReference>
<dbReference type="GO" id="GO:0005985">
    <property type="term" value="P:sucrose metabolic process"/>
    <property type="evidence" value="ECO:0007669"/>
    <property type="project" value="UniProtKB-UniPathway"/>
</dbReference>
<dbReference type="Gene3D" id="2.115.10.20">
    <property type="entry name" value="Glycosyl hydrolase domain, family 43"/>
    <property type="match status" value="1"/>
</dbReference>
<dbReference type="UniPathway" id="UPA00238"/>
<feature type="domain" description="Glycosyl hydrolase family 32 N-terminal" evidence="11">
    <location>
        <begin position="36"/>
        <end position="343"/>
    </location>
</feature>
<comment type="similarity">
    <text evidence="2 8">Belongs to the glycosyl hydrolase 32 family.</text>
</comment>
<evidence type="ECO:0000256" key="7">
    <source>
        <dbReference type="ARBA" id="ARBA00033367"/>
    </source>
</evidence>
<organism evidence="13 14">
    <name type="scientific">Eisenbergiella tayi</name>
    <dbReference type="NCBI Taxonomy" id="1432052"/>
    <lineage>
        <taxon>Bacteria</taxon>
        <taxon>Bacillati</taxon>
        <taxon>Bacillota</taxon>
        <taxon>Clostridia</taxon>
        <taxon>Lachnospirales</taxon>
        <taxon>Lachnospiraceae</taxon>
        <taxon>Eisenbergiella</taxon>
    </lineage>
</organism>
<dbReference type="Proteomes" id="UP000094067">
    <property type="component" value="Unassembled WGS sequence"/>
</dbReference>
<dbReference type="InterPro" id="IPR013189">
    <property type="entry name" value="Glyco_hydro_32_C"/>
</dbReference>
<keyword evidence="6 8" id="KW-0326">Glycosidase</keyword>
<evidence type="ECO:0000256" key="2">
    <source>
        <dbReference type="ARBA" id="ARBA00009902"/>
    </source>
</evidence>
<dbReference type="SUPFAM" id="SSF49899">
    <property type="entry name" value="Concanavalin A-like lectins/glucanases"/>
    <property type="match status" value="1"/>
</dbReference>
<evidence type="ECO:0000256" key="6">
    <source>
        <dbReference type="ARBA" id="ARBA00023295"/>
    </source>
</evidence>
<comment type="pathway">
    <text evidence="1 9">Glycan biosynthesis; sucrose metabolism.</text>
</comment>
<dbReference type="SUPFAM" id="SSF75005">
    <property type="entry name" value="Arabinanase/levansucrase/invertase"/>
    <property type="match status" value="1"/>
</dbReference>
<evidence type="ECO:0000256" key="9">
    <source>
        <dbReference type="RuleBase" id="RU365015"/>
    </source>
</evidence>
<name>A0A1E3AEG2_9FIRM</name>
<dbReference type="EC" id="3.2.1.26" evidence="3 8"/>